<accession>A0A8T4I8R5</accession>
<dbReference type="SUPFAM" id="SSF141072">
    <property type="entry name" value="CalX-like"/>
    <property type="match status" value="2"/>
</dbReference>
<dbReference type="SUPFAM" id="SSF51120">
    <property type="entry name" value="beta-Roll"/>
    <property type="match status" value="1"/>
</dbReference>
<dbReference type="Pfam" id="PF00028">
    <property type="entry name" value="Cadherin"/>
    <property type="match status" value="1"/>
</dbReference>
<dbReference type="InterPro" id="IPR038081">
    <property type="entry name" value="CalX-like_sf"/>
</dbReference>
<keyword evidence="3" id="KW-0106">Calcium</keyword>
<dbReference type="SMART" id="SM00112">
    <property type="entry name" value="CA"/>
    <property type="match status" value="1"/>
</dbReference>
<dbReference type="EMBL" id="JAGRQC010000001">
    <property type="protein sequence ID" value="MBR0550890.1"/>
    <property type="molecule type" value="Genomic_DNA"/>
</dbReference>
<feature type="region of interest" description="Disordered" evidence="4">
    <location>
        <begin position="363"/>
        <end position="386"/>
    </location>
</feature>
<keyword evidence="7" id="KW-1185">Reference proteome</keyword>
<dbReference type="Pfam" id="PF00353">
    <property type="entry name" value="HemolysinCabind"/>
    <property type="match status" value="2"/>
</dbReference>
<dbReference type="PRINTS" id="PR00313">
    <property type="entry name" value="CABNDNGRPT"/>
</dbReference>
<evidence type="ECO:0000256" key="3">
    <source>
        <dbReference type="ARBA" id="ARBA00022837"/>
    </source>
</evidence>
<dbReference type="CDD" id="cd11304">
    <property type="entry name" value="Cadherin_repeat"/>
    <property type="match status" value="1"/>
</dbReference>
<dbReference type="SUPFAM" id="SSF56219">
    <property type="entry name" value="DNase I-like"/>
    <property type="match status" value="1"/>
</dbReference>
<dbReference type="InterPro" id="IPR036691">
    <property type="entry name" value="Endo/exonu/phosph_ase_sf"/>
</dbReference>
<dbReference type="GO" id="GO:0007154">
    <property type="term" value="P:cell communication"/>
    <property type="evidence" value="ECO:0007669"/>
    <property type="project" value="InterPro"/>
</dbReference>
<dbReference type="PANTHER" id="PTHR42834:SF1">
    <property type="entry name" value="ENDONUCLEASE_EXONUCLEASE_PHOSPHATASE FAMILY PROTEIN (AFU_ORTHOLOGUE AFUA_3G09210)"/>
    <property type="match status" value="1"/>
</dbReference>
<dbReference type="SMART" id="SM00237">
    <property type="entry name" value="Calx_beta"/>
    <property type="match status" value="1"/>
</dbReference>
<dbReference type="GO" id="GO:0007156">
    <property type="term" value="P:homophilic cell adhesion via plasma membrane adhesion molecules"/>
    <property type="evidence" value="ECO:0007669"/>
    <property type="project" value="InterPro"/>
</dbReference>
<dbReference type="InterPro" id="IPR015919">
    <property type="entry name" value="Cadherin-like_sf"/>
</dbReference>
<dbReference type="Gene3D" id="2.60.40.60">
    <property type="entry name" value="Cadherins"/>
    <property type="match status" value="1"/>
</dbReference>
<evidence type="ECO:0000313" key="6">
    <source>
        <dbReference type="EMBL" id="MBR0550890.1"/>
    </source>
</evidence>
<keyword evidence="2" id="KW-0677">Repeat</keyword>
<dbReference type="PANTHER" id="PTHR42834">
    <property type="entry name" value="ENDONUCLEASE/EXONUCLEASE/PHOSPHATASE FAMILY PROTEIN (AFU_ORTHOLOGUE AFUA_3G09210)"/>
    <property type="match status" value="1"/>
</dbReference>
<organism evidence="6 7">
    <name type="scientific">Stakelama marina</name>
    <dbReference type="NCBI Taxonomy" id="2826939"/>
    <lineage>
        <taxon>Bacteria</taxon>
        <taxon>Pseudomonadati</taxon>
        <taxon>Pseudomonadota</taxon>
        <taxon>Alphaproteobacteria</taxon>
        <taxon>Sphingomonadales</taxon>
        <taxon>Sphingomonadaceae</taxon>
        <taxon>Stakelama</taxon>
    </lineage>
</organism>
<gene>
    <name evidence="6" type="ORF">J7S20_00050</name>
</gene>
<dbReference type="GO" id="GO:0003824">
    <property type="term" value="F:catalytic activity"/>
    <property type="evidence" value="ECO:0007669"/>
    <property type="project" value="InterPro"/>
</dbReference>
<evidence type="ECO:0000256" key="1">
    <source>
        <dbReference type="ARBA" id="ARBA00022729"/>
    </source>
</evidence>
<feature type="compositionally biased region" description="Gly residues" evidence="4">
    <location>
        <begin position="373"/>
        <end position="383"/>
    </location>
</feature>
<dbReference type="SUPFAM" id="SSF49313">
    <property type="entry name" value="Cadherin-like"/>
    <property type="match status" value="1"/>
</dbReference>
<name>A0A8T4I8R5_9SPHN</name>
<dbReference type="RefSeq" id="WP_284052187.1">
    <property type="nucleotide sequence ID" value="NZ_JAGRQC010000001.1"/>
</dbReference>
<dbReference type="GO" id="GO:0016020">
    <property type="term" value="C:membrane"/>
    <property type="evidence" value="ECO:0007669"/>
    <property type="project" value="InterPro"/>
</dbReference>
<dbReference type="InterPro" id="IPR018511">
    <property type="entry name" value="Hemolysin-typ_Ca-bd_CS"/>
</dbReference>
<dbReference type="CDD" id="cd10283">
    <property type="entry name" value="MnuA_DNase1-like"/>
    <property type="match status" value="1"/>
</dbReference>
<evidence type="ECO:0000256" key="2">
    <source>
        <dbReference type="ARBA" id="ARBA00022737"/>
    </source>
</evidence>
<dbReference type="GO" id="GO:0005509">
    <property type="term" value="F:calcium ion binding"/>
    <property type="evidence" value="ECO:0007669"/>
    <property type="project" value="InterPro"/>
</dbReference>
<reference evidence="6" key="1">
    <citation type="submission" date="2021-04" db="EMBL/GenBank/DDBJ databases">
        <title>Ouciella asimina sp. nov., isolated from the surface seawater in the hydrothermal field of Okinawa Trough.</title>
        <authorList>
            <person name="Shuang W."/>
        </authorList>
    </citation>
    <scope>NUCLEOTIDE SEQUENCE</scope>
    <source>
        <strain evidence="6">LXI357</strain>
    </source>
</reference>
<sequence length="1734" mass="178846">MSKVYYDLSSGDFVQDWSDTGLITTNDDWSNVPSIVGYLGDDSSTSSADRDARTVTQDFSTIDAVANQTNTAINNGGVAEFEIADPTVALQGSGSADNPNLVIYLDATDRQGVTLSFDARDIDTGDDAVQQVVVQYRTADSGDWVNVPGGYIADATDASDTLVTPLSVTLPDDANGAANLEVRIMTANAGGSDEWVGIDNIHVTSDAAAAVPPAVDPFINEFHYDNAGADVNEGIEIAGAAGTDLSGYSLVLYNGNGGGTYGSPVDLSGVIDDEGNGYGALAFDVPGLQNGSPDGFALVRTATGEVLQFLSYEGSITAVGGPADGMTSTDVGVAESGTTPETDSLQLVGSDIDHLTWQAEAPSSFGSLNTGETLGGSSSGTGQPGALSIADASVAEGDAGTQPISFTVSRDGGSTGAVTAHYDVAFDTADASDFVSGQAFSGDIAFADGETSKTITLDVAGDTAVEADETFSVTLSGVTGGATIDQASATGTIVNDDATGSTDQENVFINELHYDNSGPDTGEAIEVAGVAGTDLTGWSVVLYNGNGGADYKTIALSGVIADQSNGFGTVSVDATGIQNGSPDGLALVDASGNVVQFLSYEGSFTATSGAANGMTSTDIGVAEEPAPGTGFSLQLKGAGSTAADFTWSSASDDSFGTVNDGQSFLAATDTGHIRVDDASTLEGDSGTSDLVFTVHRAGGSASEASVDYAFDTSGISADDLAPGQALTGTVQFAVGESTQQIVLQVQGDTNSEYNEAVGLTLSNPQGDIVIDDASATGTIINDDPVALAIYEIQGAGHTSAYVGQDVTTTGIVTQVGPYGFYLQDAHGDGDTATSDAIYVYTGSTPTVAVGDGVETRGTVSEYAGDDAGLTTTEIDHAIVTVTSQGNALPDAVVIGADGVLPPDQVIDNDGLTSYDPQHDGIDFYESLEGMRVTVENPLVIQSTNNYGETYVVASDGEGASGVSERGGLTLSKGDANPERIQIDSTSYDFNHLTQGDHLANVTGVVGYSYDSYEVLADAEPTVVAPTTLARETTALQGDADHLSVATYNVENLDPSDNKYDILAHDMVYNLGAPDIISLQEVQDDNGNASGVLSADQNLGALVDAMNAEDPTAHYVFAQIDPATENSTGGEPNGNIRNAFVYDANRVTLVDGSLTEITGDEYYHSRNPLVGTFSFNGQDVTLINMHSYSRGGSDPDFGNVQPPVQSGDARRTAQADGVRAYINEHLADDPSLNIAVMGDFNGFYWEDAIQHLTAGGVLTNLSSLLPSEERYSYQYAGNLQEFDHILVTGGLLDGAQYDSVHINAEFSPDTRPTDHDPQVALLHVAAPNQAPADLAIDHASVDENLPAGTLVGTLHATDAATDTLTYSLVDDAGGRFAVDAQTGAVTTTDAFDHESNASFTIVAEATDQGGLATQETIEIGIGDVNEAPHAVHDAISVDDDSETANLWDTLLGNDRDPDAGNSIVIKSVDGSQTHGTLEFDADQHKLVYVADADSFDALKPGETAIDHFTYTITDADGLTDTGSVDVTVNGIDHHGVFKVGGFFGGDLTGTAGDDTLIGLFGKNVIEGLKGNDLLVGGPGNDKIDGGAGNDRIFGGLGNDVMSGGEGHDSFGFELFGGRDTITDFDTSEDKIELGFGMRVRSTKVADIDHDGVKDTVFGFSFGGSVTLLGVSDPNAVEFEHGGAPSLASLLTNGHHGWLGTPAERSLPAFVGGLFGDQDQHELGYGSHGLMDAFHH</sequence>
<dbReference type="InterPro" id="IPR011049">
    <property type="entry name" value="Serralysin-like_metalloprot_C"/>
</dbReference>
<protein>
    <submittedName>
        <fullName evidence="6">Cadherin domain-containing protein</fullName>
    </submittedName>
</protein>
<feature type="domain" description="Cadherin" evidence="5">
    <location>
        <begin position="1332"/>
        <end position="1429"/>
    </location>
</feature>
<keyword evidence="1" id="KW-0732">Signal</keyword>
<dbReference type="Pfam" id="PF17963">
    <property type="entry name" value="Big_9"/>
    <property type="match status" value="1"/>
</dbReference>
<dbReference type="Pfam" id="PF03160">
    <property type="entry name" value="Calx-beta"/>
    <property type="match status" value="2"/>
</dbReference>
<dbReference type="PROSITE" id="PS00330">
    <property type="entry name" value="HEMOLYSIN_CALCIUM"/>
    <property type="match status" value="2"/>
</dbReference>
<dbReference type="Pfam" id="PF03372">
    <property type="entry name" value="Exo_endo_phos"/>
    <property type="match status" value="1"/>
</dbReference>
<dbReference type="InterPro" id="IPR003644">
    <property type="entry name" value="Calx_beta"/>
</dbReference>
<dbReference type="CDD" id="cd04486">
    <property type="entry name" value="YhcR_OBF_like"/>
    <property type="match status" value="1"/>
</dbReference>
<evidence type="ECO:0000256" key="4">
    <source>
        <dbReference type="SAM" id="MobiDB-lite"/>
    </source>
</evidence>
<comment type="caution">
    <text evidence="6">The sequence shown here is derived from an EMBL/GenBank/DDBJ whole genome shotgun (WGS) entry which is preliminary data.</text>
</comment>
<dbReference type="Gene3D" id="3.60.10.10">
    <property type="entry name" value="Endonuclease/exonuclease/phosphatase"/>
    <property type="match status" value="1"/>
</dbReference>
<evidence type="ECO:0000313" key="7">
    <source>
        <dbReference type="Proteomes" id="UP000676996"/>
    </source>
</evidence>
<dbReference type="InterPro" id="IPR001343">
    <property type="entry name" value="Hemolysn_Ca-bd"/>
</dbReference>
<evidence type="ECO:0000259" key="5">
    <source>
        <dbReference type="PROSITE" id="PS50268"/>
    </source>
</evidence>
<dbReference type="Proteomes" id="UP000676996">
    <property type="component" value="Unassembled WGS sequence"/>
</dbReference>
<dbReference type="Gene3D" id="2.60.40.2030">
    <property type="match status" value="2"/>
</dbReference>
<dbReference type="InterPro" id="IPR005135">
    <property type="entry name" value="Endo/exonuclease/phosphatase"/>
</dbReference>
<dbReference type="InterPro" id="IPR002126">
    <property type="entry name" value="Cadherin-like_dom"/>
</dbReference>
<dbReference type="PROSITE" id="PS50268">
    <property type="entry name" value="CADHERIN_2"/>
    <property type="match status" value="1"/>
</dbReference>
<proteinExistence type="predicted"/>
<dbReference type="Gene3D" id="2.150.10.10">
    <property type="entry name" value="Serralysin-like metalloprotease, C-terminal"/>
    <property type="match status" value="2"/>
</dbReference>